<comment type="subcellular location">
    <subcellularLocation>
        <location evidence="1">Nucleus</location>
    </subcellularLocation>
</comment>
<dbReference type="PROSITE" id="PS50016">
    <property type="entry name" value="ZF_PHD_2"/>
    <property type="match status" value="1"/>
</dbReference>
<dbReference type="Gene3D" id="3.40.630.30">
    <property type="match status" value="1"/>
</dbReference>
<feature type="region of interest" description="Disordered" evidence="7">
    <location>
        <begin position="295"/>
        <end position="316"/>
    </location>
</feature>
<dbReference type="InterPro" id="IPR001965">
    <property type="entry name" value="Znf_PHD"/>
</dbReference>
<evidence type="ECO:0000256" key="1">
    <source>
        <dbReference type="ARBA" id="ARBA00004123"/>
    </source>
</evidence>
<evidence type="ECO:0000256" key="7">
    <source>
        <dbReference type="SAM" id="MobiDB-lite"/>
    </source>
</evidence>
<dbReference type="PANTHER" id="PTHR47025:SF2">
    <property type="entry name" value="AUTOIMMUNE REGULATOR"/>
    <property type="match status" value="1"/>
</dbReference>
<feature type="compositionally biased region" description="Polar residues" evidence="7">
    <location>
        <begin position="536"/>
        <end position="546"/>
    </location>
</feature>
<dbReference type="AlphaFoldDB" id="A0A3P6C1Y4"/>
<sequence length="1055" mass="117898">MAKGTSTGETMIRTGCKRELQFMLKSQSEICGGHSLSRTRGSKISISRSATSTDIRRITDATTRVLLRSGIKKMRLVTKDKEAAAMSDFPVEEEEEKSDVVDEEGKGSFYESAKKGGDAVRETVKECYDMLIIGSNKDIINQTKNMLKGTFEMKDLGLVDVILGREFVLACPASFSELAKLTSRSCLVKLKSGLSYENPGRRLTRSMFKSECINSKANVDVDEDRMNPEREAKDISEECCVDAGTLVACGRREEEPHEQNCVDPIGLSQTSGLRRCGVKKAVNDTVDRPLRRLTRSLVKQDSPDLESNTGSSDLGKVDVHANDVDMDDFQNLLVTTPNKRGRPRKFIRSFPAKLKELFDSRILEGLTVYYLRCAKMREAGARGLKGVIKGSGILCFRGACKGTQVVSPAVYEHHASSTNKRSPEYILLESGFTLRDVMNACKETPFDTLEEKLRAVVGPDLKKSSLCFSCQGPLVEPCETKSLFFCKACLERKEPELPISLSKATGVRRGYVSSFFIFLQRLFLYSSIIRKRENPTQKSPEPSGTIPNEFKSSSIKSSSQKKLTRNSQSIVCHFERDLRLHKLVFEDDILPDGTKVGYFVAGKVRSAWQMAFLQLVNVTLSTPTISFIMQKMLVGYKKGFGIHCSCCNKVVSPSAFEAHAGCASRRKPFQHIYTTNGVSLHELSVALSMDQKFSIRENDDICRIFQDGGELLCCDTCPRSYHIVCAGLSSLPSERWSCKYCVNMIEREKFVDSNLNAVAAGRVNIDIFYYVIGNSFSRLGFNSRTVILCDQCEKVFHVGCLKDHNITDLKELHKDKWFCSLGCKKINTSLGDLIVQGEEKLSNNFLNFIRKKQKPNEESCPDDNTTPNIRCRIISGKLASSDDTKEFLKKALLILHERFDPICESGTRGDLVPAMVYGKKAKGHDFSGMYCTMLTVDEVIVSVGIFRVLGSELAELPLVATTRDYQGQGYFQCLFDCIERLLGSLNVKQLVLPAADEAKSIWTDKFGFTKMMEEEVKECRKEYSVMVFHGTSMLRKMVPGTSVADGSKPEDNMEE</sequence>
<dbReference type="GO" id="GO:0000977">
    <property type="term" value="F:RNA polymerase II transcription regulatory region sequence-specific DNA binding"/>
    <property type="evidence" value="ECO:0007669"/>
    <property type="project" value="TreeGrafter"/>
</dbReference>
<dbReference type="InterPro" id="IPR016181">
    <property type="entry name" value="Acyl_CoA_acyltransferase"/>
</dbReference>
<dbReference type="SUPFAM" id="SSF57903">
    <property type="entry name" value="FYVE/PHD zinc finger"/>
    <property type="match status" value="2"/>
</dbReference>
<dbReference type="InterPro" id="IPR019787">
    <property type="entry name" value="Znf_PHD-finger"/>
</dbReference>
<dbReference type="InterPro" id="IPR011011">
    <property type="entry name" value="Znf_FYVE_PHD"/>
</dbReference>
<reference evidence="9" key="1">
    <citation type="submission" date="2018-11" db="EMBL/GenBank/DDBJ databases">
        <authorList>
            <consortium name="Genoscope - CEA"/>
            <person name="William W."/>
        </authorList>
    </citation>
    <scope>NUCLEOTIDE SEQUENCE</scope>
</reference>
<accession>A0A3P6C1Y4</accession>
<dbReference type="GO" id="GO:0042393">
    <property type="term" value="F:histone binding"/>
    <property type="evidence" value="ECO:0007669"/>
    <property type="project" value="TreeGrafter"/>
</dbReference>
<evidence type="ECO:0000256" key="6">
    <source>
        <dbReference type="PROSITE-ProRule" id="PRU00146"/>
    </source>
</evidence>
<gene>
    <name evidence="9" type="ORF">BOLC4T23861H</name>
</gene>
<evidence type="ECO:0000259" key="8">
    <source>
        <dbReference type="PROSITE" id="PS50016"/>
    </source>
</evidence>
<dbReference type="Pfam" id="PF23011">
    <property type="entry name" value="PHD-1st_NSD"/>
    <property type="match status" value="1"/>
</dbReference>
<dbReference type="GO" id="GO:0045944">
    <property type="term" value="P:positive regulation of transcription by RNA polymerase II"/>
    <property type="evidence" value="ECO:0007669"/>
    <property type="project" value="TreeGrafter"/>
</dbReference>
<evidence type="ECO:0000313" key="9">
    <source>
        <dbReference type="EMBL" id="VDD08140.1"/>
    </source>
</evidence>
<feature type="domain" description="PHD-type" evidence="8">
    <location>
        <begin position="641"/>
        <end position="744"/>
    </location>
</feature>
<evidence type="ECO:0000256" key="4">
    <source>
        <dbReference type="ARBA" id="ARBA00022833"/>
    </source>
</evidence>
<dbReference type="SUPFAM" id="SSF55729">
    <property type="entry name" value="Acyl-CoA N-acyltransferases (Nat)"/>
    <property type="match status" value="1"/>
</dbReference>
<dbReference type="PANTHER" id="PTHR47025">
    <property type="entry name" value="AUTOIMMUNE REGULATOR"/>
    <property type="match status" value="1"/>
</dbReference>
<proteinExistence type="predicted"/>
<keyword evidence="2" id="KW-0479">Metal-binding</keyword>
<dbReference type="InterPro" id="IPR032308">
    <property type="entry name" value="TDBD"/>
</dbReference>
<dbReference type="Gene3D" id="3.30.40.10">
    <property type="entry name" value="Zinc/RING finger domain, C3HC4 (zinc finger)"/>
    <property type="match status" value="2"/>
</dbReference>
<dbReference type="InterPro" id="IPR013083">
    <property type="entry name" value="Znf_RING/FYVE/PHD"/>
</dbReference>
<evidence type="ECO:0000256" key="5">
    <source>
        <dbReference type="ARBA" id="ARBA00023242"/>
    </source>
</evidence>
<organism evidence="9">
    <name type="scientific">Brassica oleracea</name>
    <name type="common">Wild cabbage</name>
    <dbReference type="NCBI Taxonomy" id="3712"/>
    <lineage>
        <taxon>Eukaryota</taxon>
        <taxon>Viridiplantae</taxon>
        <taxon>Streptophyta</taxon>
        <taxon>Embryophyta</taxon>
        <taxon>Tracheophyta</taxon>
        <taxon>Spermatophyta</taxon>
        <taxon>Magnoliopsida</taxon>
        <taxon>eudicotyledons</taxon>
        <taxon>Gunneridae</taxon>
        <taxon>Pentapetalae</taxon>
        <taxon>rosids</taxon>
        <taxon>malvids</taxon>
        <taxon>Brassicales</taxon>
        <taxon>Brassicaceae</taxon>
        <taxon>Brassiceae</taxon>
        <taxon>Brassica</taxon>
    </lineage>
</organism>
<dbReference type="InterPro" id="IPR059153">
    <property type="entry name" value="NSD_PHD-1st"/>
</dbReference>
<dbReference type="GO" id="GO:0008270">
    <property type="term" value="F:zinc ion binding"/>
    <property type="evidence" value="ECO:0007669"/>
    <property type="project" value="UniProtKB-KW"/>
</dbReference>
<evidence type="ECO:0000256" key="2">
    <source>
        <dbReference type="ARBA" id="ARBA00022723"/>
    </source>
</evidence>
<dbReference type="Pfam" id="PF16135">
    <property type="entry name" value="TDBD"/>
    <property type="match status" value="2"/>
</dbReference>
<dbReference type="Pfam" id="PF23209">
    <property type="entry name" value="IDM1_C"/>
    <property type="match status" value="1"/>
</dbReference>
<keyword evidence="5" id="KW-0539">Nucleus</keyword>
<keyword evidence="4" id="KW-0862">Zinc</keyword>
<dbReference type="SMART" id="SM00249">
    <property type="entry name" value="PHD"/>
    <property type="match status" value="2"/>
</dbReference>
<dbReference type="InterPro" id="IPR056511">
    <property type="entry name" value="IDM1_C"/>
</dbReference>
<evidence type="ECO:0000256" key="3">
    <source>
        <dbReference type="ARBA" id="ARBA00022771"/>
    </source>
</evidence>
<protein>
    <recommendedName>
        <fullName evidence="8">PHD-type domain-containing protein</fullName>
    </recommendedName>
</protein>
<feature type="compositionally biased region" description="Low complexity" evidence="7">
    <location>
        <begin position="551"/>
        <end position="561"/>
    </location>
</feature>
<keyword evidence="3 6" id="KW-0863">Zinc-finger</keyword>
<name>A0A3P6C1Y4_BRAOL</name>
<feature type="region of interest" description="Disordered" evidence="7">
    <location>
        <begin position="534"/>
        <end position="562"/>
    </location>
</feature>
<dbReference type="EMBL" id="LR031873">
    <property type="protein sequence ID" value="VDD08140.1"/>
    <property type="molecule type" value="Genomic_DNA"/>
</dbReference>
<dbReference type="GO" id="GO:0003682">
    <property type="term" value="F:chromatin binding"/>
    <property type="evidence" value="ECO:0007669"/>
    <property type="project" value="TreeGrafter"/>
</dbReference>
<dbReference type="Pfam" id="PF00628">
    <property type="entry name" value="PHD"/>
    <property type="match status" value="1"/>
</dbReference>
<dbReference type="GO" id="GO:0005634">
    <property type="term" value="C:nucleus"/>
    <property type="evidence" value="ECO:0007669"/>
    <property type="project" value="UniProtKB-SubCell"/>
</dbReference>